<gene>
    <name evidence="2" type="ORF">Tci_013904</name>
</gene>
<reference evidence="2" key="1">
    <citation type="journal article" date="2019" name="Sci. Rep.">
        <title>Draft genome of Tanacetum cinerariifolium, the natural source of mosquito coil.</title>
        <authorList>
            <person name="Yamashiro T."/>
            <person name="Shiraishi A."/>
            <person name="Satake H."/>
            <person name="Nakayama K."/>
        </authorList>
    </citation>
    <scope>NUCLEOTIDE SEQUENCE</scope>
</reference>
<proteinExistence type="predicted"/>
<comment type="caution">
    <text evidence="2">The sequence shown here is derived from an EMBL/GenBank/DDBJ whole genome shotgun (WGS) entry which is preliminary data.</text>
</comment>
<evidence type="ECO:0000256" key="1">
    <source>
        <dbReference type="SAM" id="MobiDB-lite"/>
    </source>
</evidence>
<feature type="compositionally biased region" description="Polar residues" evidence="1">
    <location>
        <begin position="348"/>
        <end position="357"/>
    </location>
</feature>
<dbReference type="AlphaFoldDB" id="A0A6L2JY38"/>
<accession>A0A6L2JY38</accession>
<sequence length="728" mass="82394">METKDTLSSCSNSKAQQMQQIQDKAKKSCMVSFQQLHSHLKRLSQNDLQGSRTESGFKRAFATIYCQDTETFTGTMFLNVEQLEKQLDKEDFQEIGPMAAFNVLETQFQMFITNWDYLNDEYVAMTRSYFIQYTGHAILEFRDTLIQHLESVKKSIDEKDTSNRSGNDAHDDVADIRPIYDEEPMAEVQTTAKIDVFAIGQQHTEQPEFNNEGKVVQNAEECHDKCPLPAILTDNQFAKSSILGKPMSQPLRNQSVVRQLNAFKSERPRISKPSCDSQVDVHNDLSKPVTTHYLPKEREAAPMKPHHIIASSNSRISSKNMPTNSKPSLMPSARTKSTANGSKPMPRRNTQTSRNWPASKNSFVMTKTMPIAEHSRNSRNFSDSKHFVCSTCQKCVFSANHDSCVIKFLKEVNSRSKVPSNKTTNRNKPVVQKKTMTHRSCLRWKLTGKIFKTVGLRWVPTGRISISSTTKVDSEPLNGSNADITNQYECEQTLDVSAGTSYLSAGTSFNMKEEGLRVCLKLELHDHSNEQSSSKLVPDVVPPADKTATSRQVLELLFHHHITMLRSTYGNPSRANFKQALGRSYALSWKPCQGDSLNLPDHRKYAALQGSAPHFKETLGTHNKEAGLSRSKRPRQHETMEEVLLPQVHYKFLLWEGCSRDANLDTTTFRDLIDSDGKLILEDPQLGVPRVGIPTPPRASIHDLYDKIGRMEIRQEAIGHMEYRHSSH</sequence>
<evidence type="ECO:0008006" key="3">
    <source>
        <dbReference type="Google" id="ProtNLM"/>
    </source>
</evidence>
<evidence type="ECO:0000313" key="2">
    <source>
        <dbReference type="EMBL" id="GEU41926.1"/>
    </source>
</evidence>
<organism evidence="2">
    <name type="scientific">Tanacetum cinerariifolium</name>
    <name type="common">Dalmatian daisy</name>
    <name type="synonym">Chrysanthemum cinerariifolium</name>
    <dbReference type="NCBI Taxonomy" id="118510"/>
    <lineage>
        <taxon>Eukaryota</taxon>
        <taxon>Viridiplantae</taxon>
        <taxon>Streptophyta</taxon>
        <taxon>Embryophyta</taxon>
        <taxon>Tracheophyta</taxon>
        <taxon>Spermatophyta</taxon>
        <taxon>Magnoliopsida</taxon>
        <taxon>eudicotyledons</taxon>
        <taxon>Gunneridae</taxon>
        <taxon>Pentapetalae</taxon>
        <taxon>asterids</taxon>
        <taxon>campanulids</taxon>
        <taxon>Asterales</taxon>
        <taxon>Asteraceae</taxon>
        <taxon>Asteroideae</taxon>
        <taxon>Anthemideae</taxon>
        <taxon>Anthemidinae</taxon>
        <taxon>Tanacetum</taxon>
    </lineage>
</organism>
<protein>
    <recommendedName>
        <fullName evidence="3">Integrase, catalytic region, zinc finger, CCHC-type, peptidase aspartic, catalytic</fullName>
    </recommendedName>
</protein>
<name>A0A6L2JY38_TANCI</name>
<dbReference type="EMBL" id="BKCJ010001502">
    <property type="protein sequence ID" value="GEU41926.1"/>
    <property type="molecule type" value="Genomic_DNA"/>
</dbReference>
<feature type="compositionally biased region" description="Polar residues" evidence="1">
    <location>
        <begin position="315"/>
        <end position="327"/>
    </location>
</feature>
<feature type="region of interest" description="Disordered" evidence="1">
    <location>
        <begin position="315"/>
        <end position="357"/>
    </location>
</feature>